<evidence type="ECO:0000313" key="10">
    <source>
        <dbReference type="Proteomes" id="UP000243463"/>
    </source>
</evidence>
<feature type="domain" description="Virulence factor membrane-bound polymerase C-terminal" evidence="7">
    <location>
        <begin position="364"/>
        <end position="527"/>
    </location>
</feature>
<feature type="transmembrane region" description="Helical" evidence="5">
    <location>
        <begin position="81"/>
        <end position="105"/>
    </location>
</feature>
<sequence length="542" mass="63212">MRNNMYFIFIFFLLLSYILPVHLLPWTTFFSEFLAFFSLLFLIPIFFIKNKKILIPKVALPFLVVCFIPLLQYFITDQILFFTTVWTSSLYIFSFFISIVIGFSLSRETDSLFMSLCITFIIASFVSTLIAFFQWTGLFIGQSWMMSFTGNRPYGNIGQFNQLSTLLSLGVLSSIYCYERRFINYPSMIFFVGVALFGMALTQSRTGWLIIIFSFFIIWLNRDKMILKKSQIITLPILYLTFIVLLPFLTSLLGSFFNIVSVNSVADRLSSGYLRLDIWKQMYYALLKEPISGYGWNQTSIAQSKVIDIYQGYEWISSAHNIFLDILIWCGLPLGLLIGFYIIWFYKKLFLSVKSKNELIVILMISALGIHSLLEFPLYYSFFLLPLGLFIGIVLSKSDCGFLKLSKKYLFFIFLGSFPLSYAVFNQYSLITDNLVEAERVNMNESLEPITLPYKLVLFDQYDARARWIALNPYKKMSGEDWNLAKEMSSLYTIPYDLKKYAKILALNGQEEEAKRQLKILNYTYRRNVTYDELLKKESDQK</sequence>
<keyword evidence="2 5" id="KW-0812">Transmembrane</keyword>
<dbReference type="Pfam" id="PF11846">
    <property type="entry name" value="Wzy_C_2"/>
    <property type="match status" value="1"/>
</dbReference>
<feature type="domain" description="O-antigen ligase-related" evidence="6">
    <location>
        <begin position="192"/>
        <end position="338"/>
    </location>
</feature>
<dbReference type="GO" id="GO:0016020">
    <property type="term" value="C:membrane"/>
    <property type="evidence" value="ECO:0007669"/>
    <property type="project" value="UniProtKB-SubCell"/>
</dbReference>
<dbReference type="RefSeq" id="WP_088823818.1">
    <property type="nucleotide sequence ID" value="NZ_FZLN01000003.1"/>
</dbReference>
<feature type="transmembrane region" description="Helical" evidence="5">
    <location>
        <begin position="29"/>
        <end position="47"/>
    </location>
</feature>
<feature type="transmembrane region" description="Helical" evidence="5">
    <location>
        <begin position="160"/>
        <end position="178"/>
    </location>
</feature>
<keyword evidence="4 5" id="KW-0472">Membrane</keyword>
<evidence type="ECO:0000259" key="8">
    <source>
        <dbReference type="Pfam" id="PF15864"/>
    </source>
</evidence>
<reference evidence="10" key="1">
    <citation type="submission" date="2017-06" db="EMBL/GenBank/DDBJ databases">
        <authorList>
            <person name="Varghese N."/>
            <person name="Submissions S."/>
        </authorList>
    </citation>
    <scope>NUCLEOTIDE SEQUENCE [LARGE SCALE GENOMIC DNA]</scope>
    <source>
        <strain evidence="10">ANC 5114</strain>
    </source>
</reference>
<evidence type="ECO:0000256" key="4">
    <source>
        <dbReference type="ARBA" id="ARBA00023136"/>
    </source>
</evidence>
<dbReference type="GO" id="GO:0016874">
    <property type="term" value="F:ligase activity"/>
    <property type="evidence" value="ECO:0007669"/>
    <property type="project" value="UniProtKB-KW"/>
</dbReference>
<keyword evidence="3 5" id="KW-1133">Transmembrane helix</keyword>
<dbReference type="InterPro" id="IPR031726">
    <property type="entry name" value="PglL_A"/>
</dbReference>
<accession>A0A217EHD8</accession>
<dbReference type="Pfam" id="PF15864">
    <property type="entry name" value="PglL_A"/>
    <property type="match status" value="1"/>
</dbReference>
<feature type="transmembrane region" description="Helical" evidence="5">
    <location>
        <begin position="380"/>
        <end position="397"/>
    </location>
</feature>
<dbReference type="InterPro" id="IPR007016">
    <property type="entry name" value="O-antigen_ligase-rel_domated"/>
</dbReference>
<dbReference type="InterPro" id="IPR021797">
    <property type="entry name" value="Wzy_C_2"/>
</dbReference>
<organism evidence="9 10">
    <name type="scientific">Acinetobacter apis</name>
    <dbReference type="NCBI Taxonomy" id="1229165"/>
    <lineage>
        <taxon>Bacteria</taxon>
        <taxon>Pseudomonadati</taxon>
        <taxon>Pseudomonadota</taxon>
        <taxon>Gammaproteobacteria</taxon>
        <taxon>Moraxellales</taxon>
        <taxon>Moraxellaceae</taxon>
        <taxon>Acinetobacter</taxon>
    </lineage>
</organism>
<feature type="transmembrane region" description="Helical" evidence="5">
    <location>
        <begin position="237"/>
        <end position="260"/>
    </location>
</feature>
<dbReference type="AlphaFoldDB" id="A0A217EHD8"/>
<evidence type="ECO:0000259" key="7">
    <source>
        <dbReference type="Pfam" id="PF11846"/>
    </source>
</evidence>
<evidence type="ECO:0000256" key="3">
    <source>
        <dbReference type="ARBA" id="ARBA00022989"/>
    </source>
</evidence>
<feature type="transmembrane region" description="Helical" evidence="5">
    <location>
        <begin position="208"/>
        <end position="225"/>
    </location>
</feature>
<keyword evidence="9" id="KW-0436">Ligase</keyword>
<feature type="transmembrane region" description="Helical" evidence="5">
    <location>
        <begin position="185"/>
        <end position="202"/>
    </location>
</feature>
<evidence type="ECO:0000313" key="9">
    <source>
        <dbReference type="EMBL" id="SNQ29774.1"/>
    </source>
</evidence>
<comment type="subcellular location">
    <subcellularLocation>
        <location evidence="1">Membrane</location>
        <topology evidence="1">Multi-pass membrane protein</topology>
    </subcellularLocation>
</comment>
<proteinExistence type="predicted"/>
<name>A0A217EHD8_9GAMM</name>
<dbReference type="Proteomes" id="UP000243463">
    <property type="component" value="Unassembled WGS sequence"/>
</dbReference>
<feature type="transmembrane region" description="Helical" evidence="5">
    <location>
        <begin position="326"/>
        <end position="346"/>
    </location>
</feature>
<evidence type="ECO:0000256" key="1">
    <source>
        <dbReference type="ARBA" id="ARBA00004141"/>
    </source>
</evidence>
<feature type="transmembrane region" description="Helical" evidence="5">
    <location>
        <begin position="112"/>
        <end position="140"/>
    </location>
</feature>
<dbReference type="EMBL" id="FZLN01000003">
    <property type="protein sequence ID" value="SNQ29774.1"/>
    <property type="molecule type" value="Genomic_DNA"/>
</dbReference>
<evidence type="ECO:0000256" key="5">
    <source>
        <dbReference type="SAM" id="Phobius"/>
    </source>
</evidence>
<feature type="transmembrane region" description="Helical" evidence="5">
    <location>
        <begin position="5"/>
        <end position="23"/>
    </location>
</feature>
<evidence type="ECO:0000256" key="2">
    <source>
        <dbReference type="ARBA" id="ARBA00022692"/>
    </source>
</evidence>
<evidence type="ECO:0000259" key="6">
    <source>
        <dbReference type="Pfam" id="PF04932"/>
    </source>
</evidence>
<dbReference type="Pfam" id="PF04932">
    <property type="entry name" value="Wzy_C"/>
    <property type="match status" value="1"/>
</dbReference>
<feature type="transmembrane region" description="Helical" evidence="5">
    <location>
        <begin position="409"/>
        <end position="425"/>
    </location>
</feature>
<dbReference type="InterPro" id="IPR051533">
    <property type="entry name" value="WaaL-like"/>
</dbReference>
<dbReference type="PANTHER" id="PTHR37422">
    <property type="entry name" value="TEICHURONIC ACID BIOSYNTHESIS PROTEIN TUAE"/>
    <property type="match status" value="1"/>
</dbReference>
<feature type="transmembrane region" description="Helical" evidence="5">
    <location>
        <begin position="54"/>
        <end position="75"/>
    </location>
</feature>
<dbReference type="OrthoDB" id="6685966at2"/>
<gene>
    <name evidence="9" type="ORF">SAMN05444584_1743</name>
</gene>
<feature type="transmembrane region" description="Helical" evidence="5">
    <location>
        <begin position="358"/>
        <end position="374"/>
    </location>
</feature>
<dbReference type="PANTHER" id="PTHR37422:SF13">
    <property type="entry name" value="LIPOPOLYSACCHARIDE BIOSYNTHESIS PROTEIN PA4999-RELATED"/>
    <property type="match status" value="1"/>
</dbReference>
<keyword evidence="10" id="KW-1185">Reference proteome</keyword>
<protein>
    <submittedName>
        <fullName evidence="9">O-antigen ligase</fullName>
    </submittedName>
</protein>
<feature type="domain" description="Protein glycosylation ligase" evidence="8">
    <location>
        <begin position="153"/>
        <end position="176"/>
    </location>
</feature>